<dbReference type="EMBL" id="JAAARO010000006">
    <property type="protein sequence ID" value="KAF5746672.1"/>
    <property type="molecule type" value="Genomic_DNA"/>
</dbReference>
<dbReference type="PANTHER" id="PTHR11654">
    <property type="entry name" value="OLIGOPEPTIDE TRANSPORTER-RELATED"/>
    <property type="match status" value="1"/>
</dbReference>
<proteinExistence type="predicted"/>
<sequence length="127" mass="14242">MEIGEKGMKQSSLWLYFSTKFFHRKSEKTDPSKDLSTPKKPGGWKAMPFILGNETLERFASYGMLANFMVYLLTVFHMNQAPAATLINIWTGITNFAPLFGAFISDALIGKFKTIAFASFASLLVRT</sequence>
<dbReference type="InParanoid" id="A0A7J7DJY9"/>
<name>A0A7J7DJY9_TRIWF</name>
<evidence type="ECO:0000256" key="1">
    <source>
        <dbReference type="SAM" id="Phobius"/>
    </source>
</evidence>
<reference evidence="2 3" key="1">
    <citation type="journal article" date="2020" name="Nat. Commun.">
        <title>Genome of Tripterygium wilfordii and identification of cytochrome P450 involved in triptolide biosynthesis.</title>
        <authorList>
            <person name="Tu L."/>
            <person name="Su P."/>
            <person name="Zhang Z."/>
            <person name="Gao L."/>
            <person name="Wang J."/>
            <person name="Hu T."/>
            <person name="Zhou J."/>
            <person name="Zhang Y."/>
            <person name="Zhao Y."/>
            <person name="Liu Y."/>
            <person name="Song Y."/>
            <person name="Tong Y."/>
            <person name="Lu Y."/>
            <person name="Yang J."/>
            <person name="Xu C."/>
            <person name="Jia M."/>
            <person name="Peters R.J."/>
            <person name="Huang L."/>
            <person name="Gao W."/>
        </authorList>
    </citation>
    <scope>NUCLEOTIDE SEQUENCE [LARGE SCALE GENOMIC DNA]</scope>
    <source>
        <strain evidence="3">cv. XIE 37</strain>
        <tissue evidence="2">Leaf</tissue>
    </source>
</reference>
<feature type="transmembrane region" description="Helical" evidence="1">
    <location>
        <begin position="84"/>
        <end position="104"/>
    </location>
</feature>
<dbReference type="InterPro" id="IPR036259">
    <property type="entry name" value="MFS_trans_sf"/>
</dbReference>
<dbReference type="AlphaFoldDB" id="A0A7J7DJY9"/>
<accession>A0A7J7DJY9</accession>
<gene>
    <name evidence="2" type="ORF">HS088_TW06G00844</name>
</gene>
<evidence type="ECO:0000313" key="3">
    <source>
        <dbReference type="Proteomes" id="UP000593562"/>
    </source>
</evidence>
<dbReference type="Gene3D" id="1.20.1250.20">
    <property type="entry name" value="MFS general substrate transporter like domains"/>
    <property type="match status" value="1"/>
</dbReference>
<comment type="caution">
    <text evidence="2">The sequence shown here is derived from an EMBL/GenBank/DDBJ whole genome shotgun (WGS) entry which is preliminary data.</text>
</comment>
<dbReference type="Proteomes" id="UP000593562">
    <property type="component" value="Unassembled WGS sequence"/>
</dbReference>
<keyword evidence="1" id="KW-0812">Transmembrane</keyword>
<keyword evidence="1" id="KW-0472">Membrane</keyword>
<evidence type="ECO:0000313" key="2">
    <source>
        <dbReference type="EMBL" id="KAF5746672.1"/>
    </source>
</evidence>
<protein>
    <submittedName>
        <fullName evidence="2">Putative nitrate transporter</fullName>
    </submittedName>
</protein>
<feature type="transmembrane region" description="Helical" evidence="1">
    <location>
        <begin position="59"/>
        <end position="78"/>
    </location>
</feature>
<keyword evidence="3" id="KW-1185">Reference proteome</keyword>
<organism evidence="2 3">
    <name type="scientific">Tripterygium wilfordii</name>
    <name type="common">Thunder God vine</name>
    <dbReference type="NCBI Taxonomy" id="458696"/>
    <lineage>
        <taxon>Eukaryota</taxon>
        <taxon>Viridiplantae</taxon>
        <taxon>Streptophyta</taxon>
        <taxon>Embryophyta</taxon>
        <taxon>Tracheophyta</taxon>
        <taxon>Spermatophyta</taxon>
        <taxon>Magnoliopsida</taxon>
        <taxon>eudicotyledons</taxon>
        <taxon>Gunneridae</taxon>
        <taxon>Pentapetalae</taxon>
        <taxon>rosids</taxon>
        <taxon>fabids</taxon>
        <taxon>Celastrales</taxon>
        <taxon>Celastraceae</taxon>
        <taxon>Tripterygium</taxon>
    </lineage>
</organism>
<keyword evidence="1" id="KW-1133">Transmembrane helix</keyword>